<feature type="domain" description="Cyclic nucleotide-binding" evidence="1">
    <location>
        <begin position="6"/>
        <end position="125"/>
    </location>
</feature>
<keyword evidence="4" id="KW-1185">Reference proteome</keyword>
<evidence type="ECO:0000259" key="2">
    <source>
        <dbReference type="PROSITE" id="PS51063"/>
    </source>
</evidence>
<gene>
    <name evidence="3" type="ORF">KQI20_11780</name>
</gene>
<evidence type="ECO:0000313" key="3">
    <source>
        <dbReference type="EMBL" id="MBU5337122.1"/>
    </source>
</evidence>
<dbReference type="Pfam" id="PF00027">
    <property type="entry name" value="cNMP_binding"/>
    <property type="match status" value="1"/>
</dbReference>
<dbReference type="PROSITE" id="PS51063">
    <property type="entry name" value="HTH_CRP_2"/>
    <property type="match status" value="1"/>
</dbReference>
<reference evidence="3 4" key="1">
    <citation type="submission" date="2021-06" db="EMBL/GenBank/DDBJ databases">
        <authorList>
            <person name="Sun Q."/>
            <person name="Li D."/>
        </authorList>
    </citation>
    <scope>NUCLEOTIDE SEQUENCE [LARGE SCALE GENOMIC DNA]</scope>
    <source>
        <strain evidence="3 4">N19</strain>
    </source>
</reference>
<dbReference type="PANTHER" id="PTHR24567:SF74">
    <property type="entry name" value="HTH-TYPE TRANSCRIPTIONAL REGULATOR ARCR"/>
    <property type="match status" value="1"/>
</dbReference>
<dbReference type="PROSITE" id="PS50042">
    <property type="entry name" value="CNMP_BINDING_3"/>
    <property type="match status" value="1"/>
</dbReference>
<dbReference type="SMART" id="SM00100">
    <property type="entry name" value="cNMP"/>
    <property type="match status" value="1"/>
</dbReference>
<dbReference type="Proteomes" id="UP001196301">
    <property type="component" value="Unassembled WGS sequence"/>
</dbReference>
<dbReference type="PANTHER" id="PTHR24567">
    <property type="entry name" value="CRP FAMILY TRANSCRIPTIONAL REGULATORY PROTEIN"/>
    <property type="match status" value="1"/>
</dbReference>
<dbReference type="EMBL" id="JAHLOQ010000039">
    <property type="protein sequence ID" value="MBU5337122.1"/>
    <property type="molecule type" value="Genomic_DNA"/>
</dbReference>
<evidence type="ECO:0000259" key="1">
    <source>
        <dbReference type="PROSITE" id="PS50042"/>
    </source>
</evidence>
<dbReference type="InterPro" id="IPR000595">
    <property type="entry name" value="cNMP-bd_dom"/>
</dbReference>
<dbReference type="CDD" id="cd00038">
    <property type="entry name" value="CAP_ED"/>
    <property type="match status" value="1"/>
</dbReference>
<evidence type="ECO:0000313" key="4">
    <source>
        <dbReference type="Proteomes" id="UP001196301"/>
    </source>
</evidence>
<organism evidence="3 4">
    <name type="scientific">Intestinibacter bartlettii</name>
    <dbReference type="NCBI Taxonomy" id="261299"/>
    <lineage>
        <taxon>Bacteria</taxon>
        <taxon>Bacillati</taxon>
        <taxon>Bacillota</taxon>
        <taxon>Clostridia</taxon>
        <taxon>Peptostreptococcales</taxon>
        <taxon>Peptostreptococcaceae</taxon>
        <taxon>Intestinibacter</taxon>
    </lineage>
</organism>
<sequence>MKSISIFRNINIQTQEVLLKEGCTFELPKKQVLFYERDEVNSVYFLLSGKVSIYKMNEFGERKVIFILNEGEIINESFMSNNTTVVTCEAFEKSIIIKFDKDKFINIMKEDFSLVKNLIGSLEHRNRRLCRQLKNSTYIKIEKKLAAKLYRLNREFGVEKDEWHFLNVSGVTVTYLADMLGCKRETISRAMKILQNKGLVKLEGKKIYIKPNELSKFFKS</sequence>
<dbReference type="SMART" id="SM00419">
    <property type="entry name" value="HTH_CRP"/>
    <property type="match status" value="1"/>
</dbReference>
<protein>
    <submittedName>
        <fullName evidence="3">Crp/Fnr family transcriptional regulator</fullName>
    </submittedName>
</protein>
<comment type="caution">
    <text evidence="3">The sequence shown here is derived from an EMBL/GenBank/DDBJ whole genome shotgun (WGS) entry which is preliminary data.</text>
</comment>
<dbReference type="Pfam" id="PF13545">
    <property type="entry name" value="HTH_Crp_2"/>
    <property type="match status" value="1"/>
</dbReference>
<feature type="domain" description="HTH crp-type" evidence="2">
    <location>
        <begin position="139"/>
        <end position="213"/>
    </location>
</feature>
<dbReference type="InterPro" id="IPR050397">
    <property type="entry name" value="Env_Response_Regulators"/>
</dbReference>
<dbReference type="InterPro" id="IPR012318">
    <property type="entry name" value="HTH_CRP"/>
</dbReference>
<proteinExistence type="predicted"/>
<name>A0ABS6DZE4_9FIRM</name>
<accession>A0ABS6DZE4</accession>